<evidence type="ECO:0000313" key="5">
    <source>
        <dbReference type="EMBL" id="KIU28571.1"/>
    </source>
</evidence>
<dbReference type="EMBL" id="JXTP01000028">
    <property type="protein sequence ID" value="KIU28571.1"/>
    <property type="molecule type" value="Genomic_DNA"/>
</dbReference>
<dbReference type="SUPFAM" id="SSF52317">
    <property type="entry name" value="Class I glutamine amidotransferase-like"/>
    <property type="match status" value="1"/>
</dbReference>
<dbReference type="Gene3D" id="3.40.50.880">
    <property type="match status" value="1"/>
</dbReference>
<dbReference type="InterPro" id="IPR050325">
    <property type="entry name" value="Prot/Nucl_acid_deglycase"/>
</dbReference>
<dbReference type="CDD" id="cd03141">
    <property type="entry name" value="GATase1_Hsp31_like"/>
    <property type="match status" value="1"/>
</dbReference>
<sequence>MTRILMVTTSADRMTPGTEPTGVWLEELTTPYYVFRDAGADVTLASIKGGAVPVDQRSVNADGENDASVERYLKDEALKAEVADTPVFTSIDPSGYDALFLPGGHGTMFDYPGSAELAQLVERFDRAGKIVAAVCHGPAGLVSAKKADGTPFVAGRRVAGFTDSEERAVGLDQAVPFLLETRLKELGGQHEAGPDFAPFALRDGNLVTGQNPASATRTAELVMDALKDQAA</sequence>
<proteinExistence type="inferred from homology"/>
<reference evidence="5 6" key="1">
    <citation type="submission" date="2015-01" db="EMBL/GenBank/DDBJ databases">
        <title>Genome of Sphingomonas taxi strain 30a.</title>
        <authorList>
            <person name="Eevers N."/>
            <person name="Van Hamme J."/>
            <person name="Bottos E."/>
            <person name="Weyens N."/>
            <person name="Vangronsveld J."/>
        </authorList>
    </citation>
    <scope>NUCLEOTIDE SEQUENCE [LARGE SCALE GENOMIC DNA]</scope>
    <source>
        <strain evidence="5 6">30a</strain>
    </source>
</reference>
<dbReference type="Pfam" id="PF01965">
    <property type="entry name" value="DJ-1_PfpI"/>
    <property type="match status" value="1"/>
</dbReference>
<evidence type="ECO:0000256" key="2">
    <source>
        <dbReference type="ARBA" id="ARBA00023239"/>
    </source>
</evidence>
<dbReference type="PATRIC" id="fig|1549858.7.peg.313"/>
<dbReference type="InterPro" id="IPR029062">
    <property type="entry name" value="Class_I_gatase-like"/>
</dbReference>
<evidence type="ECO:0000256" key="1">
    <source>
        <dbReference type="ARBA" id="ARBA00023016"/>
    </source>
</evidence>
<dbReference type="GO" id="GO:0019172">
    <property type="term" value="F:glyoxalase III activity"/>
    <property type="evidence" value="ECO:0007669"/>
    <property type="project" value="TreeGrafter"/>
</dbReference>
<evidence type="ECO:0000256" key="3">
    <source>
        <dbReference type="ARBA" id="ARBA00038493"/>
    </source>
</evidence>
<dbReference type="GO" id="GO:0019243">
    <property type="term" value="P:methylglyoxal catabolic process to D-lactate via S-lactoyl-glutathione"/>
    <property type="evidence" value="ECO:0007669"/>
    <property type="project" value="TreeGrafter"/>
</dbReference>
<accession>A0A0D1MM81</accession>
<evidence type="ECO:0000259" key="4">
    <source>
        <dbReference type="Pfam" id="PF01965"/>
    </source>
</evidence>
<protein>
    <submittedName>
        <fullName evidence="5">NonF</fullName>
    </submittedName>
</protein>
<evidence type="ECO:0000313" key="6">
    <source>
        <dbReference type="Proteomes" id="UP000033203"/>
    </source>
</evidence>
<dbReference type="PANTHER" id="PTHR48094:SF11">
    <property type="entry name" value="GLUTATHIONE-INDEPENDENT GLYOXALASE HSP31-RELATED"/>
    <property type="match status" value="1"/>
</dbReference>
<dbReference type="Proteomes" id="UP000033203">
    <property type="component" value="Unassembled WGS sequence"/>
</dbReference>
<dbReference type="InterPro" id="IPR002818">
    <property type="entry name" value="DJ-1/PfpI"/>
</dbReference>
<dbReference type="AlphaFoldDB" id="A0A0D1MM81"/>
<keyword evidence="1" id="KW-0346">Stress response</keyword>
<gene>
    <name evidence="5" type="ORF">SR41_07495</name>
</gene>
<keyword evidence="2" id="KW-0456">Lyase</keyword>
<comment type="similarity">
    <text evidence="3">Belongs to the peptidase C56 family. HSP31-like subfamily.</text>
</comment>
<dbReference type="GO" id="GO:0005737">
    <property type="term" value="C:cytoplasm"/>
    <property type="evidence" value="ECO:0007669"/>
    <property type="project" value="TreeGrafter"/>
</dbReference>
<comment type="caution">
    <text evidence="5">The sequence shown here is derived from an EMBL/GenBank/DDBJ whole genome shotgun (WGS) entry which is preliminary data.</text>
</comment>
<organism evidence="5 6">
    <name type="scientific">Sphingomonas melonis</name>
    <dbReference type="NCBI Taxonomy" id="152682"/>
    <lineage>
        <taxon>Bacteria</taxon>
        <taxon>Pseudomonadati</taxon>
        <taxon>Pseudomonadota</taxon>
        <taxon>Alphaproteobacteria</taxon>
        <taxon>Sphingomonadales</taxon>
        <taxon>Sphingomonadaceae</taxon>
        <taxon>Sphingomonas</taxon>
    </lineage>
</organism>
<feature type="domain" description="DJ-1/PfpI" evidence="4">
    <location>
        <begin position="26"/>
        <end position="219"/>
    </location>
</feature>
<name>A0A0D1MM81_9SPHN</name>
<dbReference type="PANTHER" id="PTHR48094">
    <property type="entry name" value="PROTEIN/NUCLEIC ACID DEGLYCASE DJ-1-RELATED"/>
    <property type="match status" value="1"/>
</dbReference>